<protein>
    <submittedName>
        <fullName evidence="1">Uncharacterized protein</fullName>
    </submittedName>
</protein>
<dbReference type="EMBL" id="SGPK01001100">
    <property type="protein sequence ID" value="THG94465.1"/>
    <property type="molecule type" value="Genomic_DNA"/>
</dbReference>
<accession>A0A4S4K983</accession>
<comment type="caution">
    <text evidence="1">The sequence shown here is derived from an EMBL/GenBank/DDBJ whole genome shotgun (WGS) entry which is preliminary data.</text>
</comment>
<evidence type="ECO:0000313" key="2">
    <source>
        <dbReference type="Proteomes" id="UP000308199"/>
    </source>
</evidence>
<dbReference type="AlphaFoldDB" id="A0A4S4K983"/>
<dbReference type="Proteomes" id="UP000308199">
    <property type="component" value="Unassembled WGS sequence"/>
</dbReference>
<dbReference type="OrthoDB" id="185373at2759"/>
<sequence length="138" mass="15638">MLLADVAPDAASVDAVVGAFFAVKAFRLARRVLLDLWPMVAPFPEELRDASLLVLTTRLRETRREIGQEGQVAAKTTVEQQQQHRTKRIIWLWKAEASGKQIWSSSYRFRLKAIIRSSRSRGKNNLTVPHQMHSTAVS</sequence>
<name>A0A4S4K983_9AGAM</name>
<gene>
    <name evidence="1" type="ORF">EW145_g8133</name>
</gene>
<evidence type="ECO:0000313" key="1">
    <source>
        <dbReference type="EMBL" id="THG94465.1"/>
    </source>
</evidence>
<proteinExistence type="predicted"/>
<reference evidence="1 2" key="1">
    <citation type="submission" date="2019-02" db="EMBL/GenBank/DDBJ databases">
        <title>Genome sequencing of the rare red list fungi Phellinidium pouzarii.</title>
        <authorList>
            <person name="Buettner E."/>
            <person name="Kellner H."/>
        </authorList>
    </citation>
    <scope>NUCLEOTIDE SEQUENCE [LARGE SCALE GENOMIC DNA]</scope>
    <source>
        <strain evidence="1 2">DSM 108285</strain>
    </source>
</reference>
<keyword evidence="2" id="KW-1185">Reference proteome</keyword>
<organism evidence="1 2">
    <name type="scientific">Phellinidium pouzarii</name>
    <dbReference type="NCBI Taxonomy" id="167371"/>
    <lineage>
        <taxon>Eukaryota</taxon>
        <taxon>Fungi</taxon>
        <taxon>Dikarya</taxon>
        <taxon>Basidiomycota</taxon>
        <taxon>Agaricomycotina</taxon>
        <taxon>Agaricomycetes</taxon>
        <taxon>Hymenochaetales</taxon>
        <taxon>Hymenochaetaceae</taxon>
        <taxon>Phellinidium</taxon>
    </lineage>
</organism>